<reference evidence="4 5" key="1">
    <citation type="submission" date="2015-11" db="EMBL/GenBank/DDBJ databases">
        <title>The genome of Candidatus Endoriftia persephone in Ridgeia piscesae and population structure of the North Eastern Pacific vestimentiferan symbionts.</title>
        <authorList>
            <person name="Perez M."/>
            <person name="Juniper K.S."/>
        </authorList>
    </citation>
    <scope>NUCLEOTIDE SEQUENCE [LARGE SCALE GENOMIC DNA]</scope>
    <source>
        <strain evidence="3">Ind10</strain>
        <strain evidence="2">Ind11</strain>
    </source>
</reference>
<dbReference type="OrthoDB" id="5572566at2"/>
<dbReference type="InterPro" id="IPR053855">
    <property type="entry name" value="DUF6931"/>
</dbReference>
<protein>
    <submittedName>
        <fullName evidence="2">Uncharacterized protein</fullName>
    </submittedName>
</protein>
<evidence type="ECO:0000313" key="3">
    <source>
        <dbReference type="EMBL" id="KRT60156.1"/>
    </source>
</evidence>
<evidence type="ECO:0000256" key="1">
    <source>
        <dbReference type="SAM" id="MobiDB-lite"/>
    </source>
</evidence>
<dbReference type="STRING" id="54398.Ga0074115_1468"/>
<evidence type="ECO:0000313" key="2">
    <source>
        <dbReference type="EMBL" id="KRT56432.1"/>
    </source>
</evidence>
<dbReference type="Proteomes" id="UP000051634">
    <property type="component" value="Unassembled WGS sequence"/>
</dbReference>
<feature type="region of interest" description="Disordered" evidence="1">
    <location>
        <begin position="216"/>
        <end position="246"/>
    </location>
</feature>
<dbReference type="EMBL" id="LDXT01000051">
    <property type="protein sequence ID" value="KRT56432.1"/>
    <property type="molecule type" value="Genomic_DNA"/>
</dbReference>
<organism evidence="2 5">
    <name type="scientific">endosymbiont of Ridgeia piscesae</name>
    <dbReference type="NCBI Taxonomy" id="54398"/>
    <lineage>
        <taxon>Bacteria</taxon>
        <taxon>Pseudomonadati</taxon>
        <taxon>Pseudomonadota</taxon>
        <taxon>Gammaproteobacteria</taxon>
        <taxon>sulfur-oxidizing symbionts</taxon>
    </lineage>
</organism>
<gene>
    <name evidence="2" type="ORF">Ga0074115_1468</name>
    <name evidence="3" type="ORF">Ga0076813_16803</name>
</gene>
<accession>A0A0T5Z0V0</accession>
<dbReference type="EMBL" id="LMXI01000014">
    <property type="protein sequence ID" value="KRT60156.1"/>
    <property type="molecule type" value="Genomic_DNA"/>
</dbReference>
<dbReference type="Pfam" id="PF22011">
    <property type="entry name" value="DUF6931"/>
    <property type="match status" value="1"/>
</dbReference>
<proteinExistence type="predicted"/>
<keyword evidence="5" id="KW-1185">Reference proteome</keyword>
<evidence type="ECO:0000313" key="4">
    <source>
        <dbReference type="Proteomes" id="UP000051276"/>
    </source>
</evidence>
<comment type="caution">
    <text evidence="2">The sequence shown here is derived from an EMBL/GenBank/DDBJ whole genome shotgun (WGS) entry which is preliminary data.</text>
</comment>
<dbReference type="AlphaFoldDB" id="A0A0T5Z0V0"/>
<name>A0A0T5Z0V0_9GAMM</name>
<sequence length="246" mass="27174">MEAIKLDKVQAATANEVCLSFDLDEEVTLLLQEDQTPAQFLQTLIDHAYLADAARFLAFALPKREAVWLACLAAHSVVDESTSEAEMKALTLTEQWVYKPTEECRRTLMDIAETAGLDTPAGFAAASAYWSGENIAPADLHPVPPPRRHYRQDGLGGHGAGGLSQGARTGERQIPHLHQPSDRYCQWRWRKGLLIRLSAPNKTFDPGTFIRRFFCQKSQSPGGPAKKKISIPVNSERPLLAPGKTQ</sequence>
<dbReference type="Proteomes" id="UP000051276">
    <property type="component" value="Unassembled WGS sequence"/>
</dbReference>
<evidence type="ECO:0000313" key="5">
    <source>
        <dbReference type="Proteomes" id="UP000051634"/>
    </source>
</evidence>